<gene>
    <name evidence="3" type="ORF">Pflav_001800</name>
</gene>
<dbReference type="Pfam" id="PF18075">
    <property type="entry name" value="FtsX_ECD"/>
    <property type="match status" value="1"/>
</dbReference>
<evidence type="ECO:0000259" key="2">
    <source>
        <dbReference type="Pfam" id="PF18075"/>
    </source>
</evidence>
<reference evidence="3 4" key="2">
    <citation type="submission" date="2020-03" db="EMBL/GenBank/DDBJ databases">
        <authorList>
            <person name="Ichikawa N."/>
            <person name="Kimura A."/>
            <person name="Kitahashi Y."/>
            <person name="Uohara A."/>
        </authorList>
    </citation>
    <scope>NUCLEOTIDE SEQUENCE [LARGE SCALE GENOMIC DNA]</scope>
    <source>
        <strain evidence="3 4">NBRC 107702</strain>
    </source>
</reference>
<keyword evidence="1" id="KW-1133">Transmembrane helix</keyword>
<sequence length="192" mass="20702">MDQNLRVLFDRALSGEPLPPPGDLAQEAMAGGRRLRRRRHLALGGAAAVVTALAAVVAVNAVPAGQSTSTVMALSSGARCAQIEAAGTDIVLFLDLDVTDEQRADLDQALRTDPRVRQVWYQSKDAAYARFKEMYRDAPDLVAAVQLDQIPEEFRVRLAQPEGRLALQEELQARPGVSTVVGARCALPGETE</sequence>
<dbReference type="KEGG" id="pfla:Pflav_001800"/>
<proteinExistence type="predicted"/>
<evidence type="ECO:0000313" key="3">
    <source>
        <dbReference type="EMBL" id="BCB73770.1"/>
    </source>
</evidence>
<protein>
    <recommendedName>
        <fullName evidence="2">FtsX extracellular domain-containing protein</fullName>
    </recommendedName>
</protein>
<dbReference type="AlphaFoldDB" id="A0A6F8XIX9"/>
<reference evidence="3 4" key="1">
    <citation type="submission" date="2020-03" db="EMBL/GenBank/DDBJ databases">
        <title>Whole genome shotgun sequence of Phytohabitans flavus NBRC 107702.</title>
        <authorList>
            <person name="Komaki H."/>
            <person name="Tamura T."/>
        </authorList>
    </citation>
    <scope>NUCLEOTIDE SEQUENCE [LARGE SCALE GENOMIC DNA]</scope>
    <source>
        <strain evidence="3 4">NBRC 107702</strain>
    </source>
</reference>
<dbReference type="Gene3D" id="3.30.70.3040">
    <property type="match status" value="1"/>
</dbReference>
<dbReference type="InterPro" id="IPR040690">
    <property type="entry name" value="FtsX_ECD"/>
</dbReference>
<dbReference type="RefSeq" id="WP_173032918.1">
    <property type="nucleotide sequence ID" value="NZ_AP022870.1"/>
</dbReference>
<feature type="domain" description="FtsX extracellular" evidence="2">
    <location>
        <begin position="90"/>
        <end position="180"/>
    </location>
</feature>
<keyword evidence="1" id="KW-0472">Membrane</keyword>
<dbReference type="Proteomes" id="UP000502508">
    <property type="component" value="Chromosome"/>
</dbReference>
<name>A0A6F8XIX9_9ACTN</name>
<evidence type="ECO:0000313" key="4">
    <source>
        <dbReference type="Proteomes" id="UP000502508"/>
    </source>
</evidence>
<keyword evidence="1" id="KW-0812">Transmembrane</keyword>
<accession>A0A6F8XIX9</accession>
<evidence type="ECO:0000256" key="1">
    <source>
        <dbReference type="SAM" id="Phobius"/>
    </source>
</evidence>
<organism evidence="3 4">
    <name type="scientific">Phytohabitans flavus</name>
    <dbReference type="NCBI Taxonomy" id="1076124"/>
    <lineage>
        <taxon>Bacteria</taxon>
        <taxon>Bacillati</taxon>
        <taxon>Actinomycetota</taxon>
        <taxon>Actinomycetes</taxon>
        <taxon>Micromonosporales</taxon>
        <taxon>Micromonosporaceae</taxon>
    </lineage>
</organism>
<keyword evidence="4" id="KW-1185">Reference proteome</keyword>
<feature type="transmembrane region" description="Helical" evidence="1">
    <location>
        <begin position="41"/>
        <end position="62"/>
    </location>
</feature>
<dbReference type="EMBL" id="AP022870">
    <property type="protein sequence ID" value="BCB73770.1"/>
    <property type="molecule type" value="Genomic_DNA"/>
</dbReference>